<feature type="compositionally biased region" description="Polar residues" evidence="1">
    <location>
        <begin position="259"/>
        <end position="269"/>
    </location>
</feature>
<sequence>MPRDGFIKDDLGTRVKAFSVTFDTDELEPASIENAYTVSSYSWLPPTNDTPTIAVPGSPRIWNNSPSRVKQDSGTVYVDQNTARTSTPGTNLSTLSPLFAAIDALHGPRGIMSRPGASDVLSGNFDYKSLDLITDRNNLRKLLRWVNGSSDRFRIDVECGENGTVVFTRREDRHTVHANGGLGHQYEKASTRPVRRLEHATGYHHIVSQRMGGIQVLLRFEVDACIDDPTNDITNAFSNMSVKPAPSTSTNREEFLKSLNKTPGTNPFASTFRPRGNTESKPWSKNDETHSWRTGRPLAPGDAPRPPVPSSRPRPPPQSSAKQTYPTDRSRIHVIRIGPPHSISSSSLIEIKTCSTRRGPKWNENYGQIYLSQTPHLYLAMHTEGEFQPAVKYQLTLGDEYGDELGSELQHLSKEDIGEMGDKDRGILEYTRRSGLGAVGRMCALLRDILGEVRREYRVGEERPIEEAGATKDWPNLGGENGIKMEPGAGEREEKPKGLAVVCVDGVLALHRLQGGRGTAKPLGEDIMKRFRGGPSESEGKTAGYKATV</sequence>
<feature type="region of interest" description="Disordered" evidence="1">
    <location>
        <begin position="234"/>
        <end position="253"/>
    </location>
</feature>
<feature type="compositionally biased region" description="Pro residues" evidence="1">
    <location>
        <begin position="303"/>
        <end position="318"/>
    </location>
</feature>
<reference evidence="2 3" key="1">
    <citation type="journal article" date="2019" name="Nat. Ecol. Evol.">
        <title>Megaphylogeny resolves global patterns of mushroom evolution.</title>
        <authorList>
            <person name="Varga T."/>
            <person name="Krizsan K."/>
            <person name="Foldi C."/>
            <person name="Dima B."/>
            <person name="Sanchez-Garcia M."/>
            <person name="Sanchez-Ramirez S."/>
            <person name="Szollosi G.J."/>
            <person name="Szarkandi J.G."/>
            <person name="Papp V."/>
            <person name="Albert L."/>
            <person name="Andreopoulos W."/>
            <person name="Angelini C."/>
            <person name="Antonin V."/>
            <person name="Barry K.W."/>
            <person name="Bougher N.L."/>
            <person name="Buchanan P."/>
            <person name="Buyck B."/>
            <person name="Bense V."/>
            <person name="Catcheside P."/>
            <person name="Chovatia M."/>
            <person name="Cooper J."/>
            <person name="Damon W."/>
            <person name="Desjardin D."/>
            <person name="Finy P."/>
            <person name="Geml J."/>
            <person name="Haridas S."/>
            <person name="Hughes K."/>
            <person name="Justo A."/>
            <person name="Karasinski D."/>
            <person name="Kautmanova I."/>
            <person name="Kiss B."/>
            <person name="Kocsube S."/>
            <person name="Kotiranta H."/>
            <person name="LaButti K.M."/>
            <person name="Lechner B.E."/>
            <person name="Liimatainen K."/>
            <person name="Lipzen A."/>
            <person name="Lukacs Z."/>
            <person name="Mihaltcheva S."/>
            <person name="Morgado L.N."/>
            <person name="Niskanen T."/>
            <person name="Noordeloos M.E."/>
            <person name="Ohm R.A."/>
            <person name="Ortiz-Santana B."/>
            <person name="Ovrebo C."/>
            <person name="Racz N."/>
            <person name="Riley R."/>
            <person name="Savchenko A."/>
            <person name="Shiryaev A."/>
            <person name="Soop K."/>
            <person name="Spirin V."/>
            <person name="Szebenyi C."/>
            <person name="Tomsovsky M."/>
            <person name="Tulloss R.E."/>
            <person name="Uehling J."/>
            <person name="Grigoriev I.V."/>
            <person name="Vagvolgyi C."/>
            <person name="Papp T."/>
            <person name="Martin F.M."/>
            <person name="Miettinen O."/>
            <person name="Hibbett D.S."/>
            <person name="Nagy L.G."/>
        </authorList>
    </citation>
    <scope>NUCLEOTIDE SEQUENCE [LARGE SCALE GENOMIC DNA]</scope>
    <source>
        <strain evidence="2 3">CBS 309.79</strain>
    </source>
</reference>
<feature type="compositionally biased region" description="Basic and acidic residues" evidence="1">
    <location>
        <begin position="276"/>
        <end position="291"/>
    </location>
</feature>
<dbReference type="PANTHER" id="PTHR35179">
    <property type="entry name" value="PROTEIN CBG02620"/>
    <property type="match status" value="1"/>
</dbReference>
<dbReference type="Proteomes" id="UP000305067">
    <property type="component" value="Unassembled WGS sequence"/>
</dbReference>
<feature type="compositionally biased region" description="Polar residues" evidence="1">
    <location>
        <begin position="234"/>
        <end position="250"/>
    </location>
</feature>
<proteinExistence type="predicted"/>
<dbReference type="STRING" id="1884261.A0A5C3QR26"/>
<gene>
    <name evidence="2" type="ORF">BDV98DRAFT_655613</name>
</gene>
<evidence type="ECO:0000313" key="3">
    <source>
        <dbReference type="Proteomes" id="UP000305067"/>
    </source>
</evidence>
<evidence type="ECO:0008006" key="4">
    <source>
        <dbReference type="Google" id="ProtNLM"/>
    </source>
</evidence>
<dbReference type="PANTHER" id="PTHR35179:SF2">
    <property type="entry name" value="START DOMAIN-CONTAINING PROTEIN"/>
    <property type="match status" value="1"/>
</dbReference>
<dbReference type="OrthoDB" id="420564at2759"/>
<keyword evidence="3" id="KW-1185">Reference proteome</keyword>
<evidence type="ECO:0000313" key="2">
    <source>
        <dbReference type="EMBL" id="TFL02729.1"/>
    </source>
</evidence>
<feature type="region of interest" description="Disordered" evidence="1">
    <location>
        <begin position="530"/>
        <end position="549"/>
    </location>
</feature>
<organism evidence="2 3">
    <name type="scientific">Pterulicium gracile</name>
    <dbReference type="NCBI Taxonomy" id="1884261"/>
    <lineage>
        <taxon>Eukaryota</taxon>
        <taxon>Fungi</taxon>
        <taxon>Dikarya</taxon>
        <taxon>Basidiomycota</taxon>
        <taxon>Agaricomycotina</taxon>
        <taxon>Agaricomycetes</taxon>
        <taxon>Agaricomycetidae</taxon>
        <taxon>Agaricales</taxon>
        <taxon>Pleurotineae</taxon>
        <taxon>Pterulaceae</taxon>
        <taxon>Pterulicium</taxon>
    </lineage>
</organism>
<protein>
    <recommendedName>
        <fullName evidence="4">Geranylgeranyl pyrophosphate synthetase</fullName>
    </recommendedName>
</protein>
<accession>A0A5C3QR26</accession>
<dbReference type="AlphaFoldDB" id="A0A5C3QR26"/>
<dbReference type="EMBL" id="ML178822">
    <property type="protein sequence ID" value="TFL02729.1"/>
    <property type="molecule type" value="Genomic_DNA"/>
</dbReference>
<name>A0A5C3QR26_9AGAR</name>
<feature type="region of interest" description="Disordered" evidence="1">
    <location>
        <begin position="258"/>
        <end position="331"/>
    </location>
</feature>
<evidence type="ECO:0000256" key="1">
    <source>
        <dbReference type="SAM" id="MobiDB-lite"/>
    </source>
</evidence>